<evidence type="ECO:0000313" key="2">
    <source>
        <dbReference type="Proteomes" id="UP000018542"/>
    </source>
</evidence>
<dbReference type="HOGENOM" id="CLU_2000802_0_0_5"/>
<dbReference type="EMBL" id="CP006912">
    <property type="protein sequence ID" value="AHB50064.1"/>
    <property type="molecule type" value="Genomic_DNA"/>
</dbReference>
<dbReference type="AlphaFoldDB" id="V5SJD0"/>
<evidence type="ECO:0000313" key="1">
    <source>
        <dbReference type="EMBL" id="AHB50064.1"/>
    </source>
</evidence>
<name>V5SJD0_9HYPH</name>
<dbReference type="PATRIC" id="fig|1029756.8.peg.1438"/>
<reference evidence="1 2" key="1">
    <citation type="journal article" date="2014" name="Genome Announc.">
        <title>Complete Genome Sequence of Hyphomicrobium nitrativorans Strain NL23, a Denitrifying Bacterium Isolated from Biofilm of a Methanol-Fed Denitrification System Treating Seawater at the Montreal Biodome.</title>
        <authorList>
            <person name="Martineau C."/>
            <person name="Villeneuve C."/>
            <person name="Mauffrey F."/>
            <person name="Villemur R."/>
        </authorList>
    </citation>
    <scope>NUCLEOTIDE SEQUENCE [LARGE SCALE GENOMIC DNA]</scope>
    <source>
        <strain evidence="1">NL23</strain>
    </source>
</reference>
<accession>V5SJD0</accession>
<dbReference type="RefSeq" id="WP_023786768.1">
    <property type="nucleotide sequence ID" value="NC_022997.1"/>
</dbReference>
<sequence length="124" mass="13099">MSIQKAMAEVVAREGAAQFHTVFSEAALGRATRAYVAFVGADEECPGERVPFAAGYVLGVAEALRRAAIALTDPRSRGVEAEVVRLLAEGLDIEDALRKASAPPEPKERVDAVVVALRPRAAAD</sequence>
<dbReference type="STRING" id="1029756.W911_06880"/>
<organism evidence="1 2">
    <name type="scientific">Hyphomicrobium nitrativorans NL23</name>
    <dbReference type="NCBI Taxonomy" id="1029756"/>
    <lineage>
        <taxon>Bacteria</taxon>
        <taxon>Pseudomonadati</taxon>
        <taxon>Pseudomonadota</taxon>
        <taxon>Alphaproteobacteria</taxon>
        <taxon>Hyphomicrobiales</taxon>
        <taxon>Hyphomicrobiaceae</taxon>
        <taxon>Hyphomicrobium</taxon>
    </lineage>
</organism>
<gene>
    <name evidence="1" type="ORF">W911_06880</name>
</gene>
<keyword evidence="2" id="KW-1185">Reference proteome</keyword>
<protein>
    <submittedName>
        <fullName evidence="1">Uncharacterized protein</fullName>
    </submittedName>
</protein>
<proteinExistence type="predicted"/>
<dbReference type="Proteomes" id="UP000018542">
    <property type="component" value="Chromosome"/>
</dbReference>
<dbReference type="KEGG" id="hni:W911_06880"/>